<keyword evidence="4" id="KW-0175">Coiled coil</keyword>
<dbReference type="RefSeq" id="WP_149514255.1">
    <property type="nucleotide sequence ID" value="NZ_VDFC01000047.1"/>
</dbReference>
<protein>
    <recommendedName>
        <fullName evidence="3">Nuclease SbcCD subunit C</fullName>
    </recommendedName>
</protein>
<dbReference type="EMBL" id="VDFC01000047">
    <property type="protein sequence ID" value="KAA0930577.1"/>
    <property type="molecule type" value="Genomic_DNA"/>
</dbReference>
<comment type="subunit">
    <text evidence="2">Heterodimer of SbcC and SbcD.</text>
</comment>
<evidence type="ECO:0000313" key="6">
    <source>
        <dbReference type="Proteomes" id="UP000324965"/>
    </source>
</evidence>
<accession>A0A5B0ALB5</accession>
<organism evidence="5 6">
    <name type="scientific">Streptomyces apricus</name>
    <dbReference type="NCBI Taxonomy" id="1828112"/>
    <lineage>
        <taxon>Bacteria</taxon>
        <taxon>Bacillati</taxon>
        <taxon>Actinomycetota</taxon>
        <taxon>Actinomycetes</taxon>
        <taxon>Kitasatosporales</taxon>
        <taxon>Streptomycetaceae</taxon>
        <taxon>Streptomyces</taxon>
    </lineage>
</organism>
<evidence type="ECO:0000256" key="1">
    <source>
        <dbReference type="ARBA" id="ARBA00006930"/>
    </source>
</evidence>
<evidence type="ECO:0000256" key="2">
    <source>
        <dbReference type="ARBA" id="ARBA00011322"/>
    </source>
</evidence>
<reference evidence="5 6" key="1">
    <citation type="submission" date="2019-05" db="EMBL/GenBank/DDBJ databases">
        <authorList>
            <person name="Hariharan J."/>
            <person name="Choudoir M.J."/>
            <person name="Diebold P."/>
            <person name="Panke-Buisse K."/>
            <person name="Buckley D.H."/>
        </authorList>
    </citation>
    <scope>NUCLEOTIDE SEQUENCE [LARGE SCALE GENOMIC DNA]</scope>
    <source>
        <strain evidence="5 6">SUN51</strain>
    </source>
</reference>
<dbReference type="OrthoDB" id="580980at2"/>
<dbReference type="PANTHER" id="PTHR32114">
    <property type="entry name" value="ABC TRANSPORTER ABCH.3"/>
    <property type="match status" value="1"/>
</dbReference>
<evidence type="ECO:0000256" key="3">
    <source>
        <dbReference type="ARBA" id="ARBA00013368"/>
    </source>
</evidence>
<proteinExistence type="inferred from homology"/>
<feature type="coiled-coil region" evidence="4">
    <location>
        <begin position="362"/>
        <end position="389"/>
    </location>
</feature>
<dbReference type="GO" id="GO:0006302">
    <property type="term" value="P:double-strand break repair"/>
    <property type="evidence" value="ECO:0007669"/>
    <property type="project" value="InterPro"/>
</dbReference>
<dbReference type="SUPFAM" id="SSF52540">
    <property type="entry name" value="P-loop containing nucleoside triphosphate hydrolases"/>
    <property type="match status" value="1"/>
</dbReference>
<name>A0A5B0ALB5_9ACTN</name>
<dbReference type="GO" id="GO:0016887">
    <property type="term" value="F:ATP hydrolysis activity"/>
    <property type="evidence" value="ECO:0007669"/>
    <property type="project" value="InterPro"/>
</dbReference>
<comment type="caution">
    <text evidence="5">The sequence shown here is derived from an EMBL/GenBank/DDBJ whole genome shotgun (WGS) entry which is preliminary data.</text>
</comment>
<comment type="similarity">
    <text evidence="1">Belongs to the SMC family. SbcC subfamily.</text>
</comment>
<dbReference type="Gene3D" id="3.40.50.300">
    <property type="entry name" value="P-loop containing nucleotide triphosphate hydrolases"/>
    <property type="match status" value="1"/>
</dbReference>
<dbReference type="Proteomes" id="UP000324965">
    <property type="component" value="Unassembled WGS sequence"/>
</dbReference>
<sequence length="645" mass="72115">MTTRFRLNAVTLTTTEGTVEYDFNSDLTVLAGPTGVGKTTLFELIKFGFGGDARLATVAQEYVTDVTVDVTIGTMRLRIARSLDSVKRKKARVIDLAAQERLPDHYVGQAQPSLNTLLLTALGFPDDMKAAASGQSVKAGTRISFAHIFSFLYIPQYEINRDIAGSQQSYVEPTRKAVFELMFGLTDSVLLDMRSKSNLLKGEIATENAQLATVLQFLRDSDTTQRIEAEQALEQAIATQQYADNERSLLRDEIDPVVDRHTQVMRDLLTESERNLADARAAVKEFQRQRAQSVQERQRVQADLDRLGRMRDAGERLADIEFAFCPRCMQSLAGREVPAETCRVCLQPDPVEVTDEADGYEVRQLTNQLEEMDDQLALLTQELELAGAAITQREELVKKLTVELDTRTSDRVTPRLQAYSDATERLATARAQQEQLEAVLRQWDRVADLESAVQQLRTQQERLQLNIDQAAQRLAARKEELLDDISEEFESAVTTLGIPGVQNAEIHRTNYLPVLNGEIFHEFMPPGGGMMTATQLAYWTSLLAVAMRERDVPYPAFLLIDTPRLALNTPDDDLAAALYRRLVTLADANPGKVQFIIADNNLPAEYRSHYEEIDFDYDTPTVSTIRHPGRSHVKTIGGTQGAASQ</sequence>
<evidence type="ECO:0000256" key="4">
    <source>
        <dbReference type="SAM" id="Coils"/>
    </source>
</evidence>
<dbReference type="PANTHER" id="PTHR32114:SF2">
    <property type="entry name" value="ABC TRANSPORTER ABCH.3"/>
    <property type="match status" value="1"/>
</dbReference>
<keyword evidence="6" id="KW-1185">Reference proteome</keyword>
<dbReference type="InterPro" id="IPR027417">
    <property type="entry name" value="P-loop_NTPase"/>
</dbReference>
<evidence type="ECO:0000313" key="5">
    <source>
        <dbReference type="EMBL" id="KAA0930577.1"/>
    </source>
</evidence>
<dbReference type="AlphaFoldDB" id="A0A5B0ALB5"/>
<feature type="coiled-coil region" evidence="4">
    <location>
        <begin position="419"/>
        <end position="480"/>
    </location>
</feature>
<feature type="coiled-coil region" evidence="4">
    <location>
        <begin position="269"/>
        <end position="303"/>
    </location>
</feature>
<gene>
    <name evidence="5" type="ORF">FGF04_28970</name>
</gene>